<proteinExistence type="predicted"/>
<keyword evidence="3" id="KW-1185">Reference proteome</keyword>
<sequence>EKAERGGECVDGVKPRSTLAPTNHTAELHPRPDETPVGTGRREGETSQRRRGRKRGGLGGLPLSSVVCLAPSPPKLRVSRALMGPHPGA</sequence>
<gene>
    <name evidence="2" type="ORF">M9458_018062</name>
</gene>
<reference evidence="2 3" key="1">
    <citation type="submission" date="2024-05" db="EMBL/GenBank/DDBJ databases">
        <title>Genome sequencing and assembly of Indian major carp, Cirrhinus mrigala (Hamilton, 1822).</title>
        <authorList>
            <person name="Mohindra V."/>
            <person name="Chowdhury L.M."/>
            <person name="Lal K."/>
            <person name="Jena J.K."/>
        </authorList>
    </citation>
    <scope>NUCLEOTIDE SEQUENCE [LARGE SCALE GENOMIC DNA]</scope>
    <source>
        <strain evidence="2">CM1030</strain>
        <tissue evidence="2">Blood</tissue>
    </source>
</reference>
<evidence type="ECO:0000313" key="2">
    <source>
        <dbReference type="EMBL" id="KAL0186392.1"/>
    </source>
</evidence>
<dbReference type="EMBL" id="JAMKFB020000008">
    <property type="protein sequence ID" value="KAL0186392.1"/>
    <property type="molecule type" value="Genomic_DNA"/>
</dbReference>
<organism evidence="2 3">
    <name type="scientific">Cirrhinus mrigala</name>
    <name type="common">Mrigala</name>
    <dbReference type="NCBI Taxonomy" id="683832"/>
    <lineage>
        <taxon>Eukaryota</taxon>
        <taxon>Metazoa</taxon>
        <taxon>Chordata</taxon>
        <taxon>Craniata</taxon>
        <taxon>Vertebrata</taxon>
        <taxon>Euteleostomi</taxon>
        <taxon>Actinopterygii</taxon>
        <taxon>Neopterygii</taxon>
        <taxon>Teleostei</taxon>
        <taxon>Ostariophysi</taxon>
        <taxon>Cypriniformes</taxon>
        <taxon>Cyprinidae</taxon>
        <taxon>Labeoninae</taxon>
        <taxon>Labeonini</taxon>
        <taxon>Cirrhinus</taxon>
    </lineage>
</organism>
<name>A0ABD0QJN8_CIRMR</name>
<protein>
    <submittedName>
        <fullName evidence="2">Uncharacterized protein</fullName>
    </submittedName>
</protein>
<dbReference type="AlphaFoldDB" id="A0ABD0QJN8"/>
<evidence type="ECO:0000256" key="1">
    <source>
        <dbReference type="SAM" id="MobiDB-lite"/>
    </source>
</evidence>
<evidence type="ECO:0000313" key="3">
    <source>
        <dbReference type="Proteomes" id="UP001529510"/>
    </source>
</evidence>
<dbReference type="Proteomes" id="UP001529510">
    <property type="component" value="Unassembled WGS sequence"/>
</dbReference>
<accession>A0ABD0QJN8</accession>
<feature type="non-terminal residue" evidence="2">
    <location>
        <position position="1"/>
    </location>
</feature>
<feature type="non-terminal residue" evidence="2">
    <location>
        <position position="89"/>
    </location>
</feature>
<feature type="region of interest" description="Disordered" evidence="1">
    <location>
        <begin position="1"/>
        <end position="65"/>
    </location>
</feature>
<feature type="compositionally biased region" description="Basic and acidic residues" evidence="1">
    <location>
        <begin position="1"/>
        <end position="14"/>
    </location>
</feature>
<feature type="compositionally biased region" description="Basic and acidic residues" evidence="1">
    <location>
        <begin position="26"/>
        <end position="48"/>
    </location>
</feature>
<comment type="caution">
    <text evidence="2">The sequence shown here is derived from an EMBL/GenBank/DDBJ whole genome shotgun (WGS) entry which is preliminary data.</text>
</comment>